<dbReference type="InterPro" id="IPR001753">
    <property type="entry name" value="Enoyl-CoA_hydra/iso"/>
</dbReference>
<comment type="similarity">
    <text evidence="1">Belongs to the enoyl-CoA hydratase/isomerase family.</text>
</comment>
<sequence length="288" mass="29872">MGHQLVDDPHNQGTDMTTTDAFTGTYAGIDDLTVTLDGGVLAVTLNRPDSLNSLTAPMLATFAEALEKAATDPRVRVVRVGGAGRGFSSGAGISEEDHANPGAAGTPADVLDAANRCIRAIVNLPQPAVSVVQGPAAGVGVSLALACDVVLASDKAFFMLAFTKIGLMPDGGASALIAAAVGRTRAMRMALLAERIPAPEAFDWGLVSAVHPAEELDAEVDKVIATLVGGPAAALRKTKDAINAATLTELEDALEREKKGQLTLLESADFREGTRAFQQRRAAKFTDR</sequence>
<dbReference type="Pfam" id="PF00378">
    <property type="entry name" value="ECH_1"/>
    <property type="match status" value="1"/>
</dbReference>
<evidence type="ECO:0000256" key="1">
    <source>
        <dbReference type="ARBA" id="ARBA00005254"/>
    </source>
</evidence>
<accession>A0A6N4VHM4</accession>
<dbReference type="PANTHER" id="PTHR43459">
    <property type="entry name" value="ENOYL-COA HYDRATASE"/>
    <property type="match status" value="1"/>
</dbReference>
<dbReference type="InterPro" id="IPR014748">
    <property type="entry name" value="Enoyl-CoA_hydra_C"/>
</dbReference>
<evidence type="ECO:0000313" key="3">
    <source>
        <dbReference type="Proteomes" id="UP000466785"/>
    </source>
</evidence>
<dbReference type="KEGG" id="mpof:MPOR_46440"/>
<dbReference type="Gene3D" id="1.10.12.10">
    <property type="entry name" value="Lyase 2-enoyl-coa Hydratase, Chain A, domain 2"/>
    <property type="match status" value="1"/>
</dbReference>
<protein>
    <submittedName>
        <fullName evidence="2">Enoyl-CoA hydratase</fullName>
    </submittedName>
</protein>
<gene>
    <name evidence="2" type="ORF">MPOR_46440</name>
</gene>
<organism evidence="2 3">
    <name type="scientific">Mycolicibacterium poriferae</name>
    <dbReference type="NCBI Taxonomy" id="39694"/>
    <lineage>
        <taxon>Bacteria</taxon>
        <taxon>Bacillati</taxon>
        <taxon>Actinomycetota</taxon>
        <taxon>Actinomycetes</taxon>
        <taxon>Mycobacteriales</taxon>
        <taxon>Mycobacteriaceae</taxon>
        <taxon>Mycolicibacterium</taxon>
    </lineage>
</organism>
<dbReference type="PANTHER" id="PTHR43459:SF1">
    <property type="entry name" value="EG:BACN32G11.4 PROTEIN"/>
    <property type="match status" value="1"/>
</dbReference>
<keyword evidence="3" id="KW-1185">Reference proteome</keyword>
<dbReference type="GO" id="GO:0003824">
    <property type="term" value="F:catalytic activity"/>
    <property type="evidence" value="ECO:0007669"/>
    <property type="project" value="UniProtKB-ARBA"/>
</dbReference>
<dbReference type="CDD" id="cd06558">
    <property type="entry name" value="crotonase-like"/>
    <property type="match status" value="1"/>
</dbReference>
<dbReference type="Gene3D" id="3.90.226.10">
    <property type="entry name" value="2-enoyl-CoA Hydratase, Chain A, domain 1"/>
    <property type="match status" value="1"/>
</dbReference>
<evidence type="ECO:0000313" key="2">
    <source>
        <dbReference type="EMBL" id="BBX53618.1"/>
    </source>
</evidence>
<reference evidence="2 3" key="1">
    <citation type="journal article" date="2019" name="Emerg. Microbes Infect.">
        <title>Comprehensive subspecies identification of 175 nontuberculous mycobacteria species based on 7547 genomic profiles.</title>
        <authorList>
            <person name="Matsumoto Y."/>
            <person name="Kinjo T."/>
            <person name="Motooka D."/>
            <person name="Nabeya D."/>
            <person name="Jung N."/>
            <person name="Uechi K."/>
            <person name="Horii T."/>
            <person name="Iida T."/>
            <person name="Fujita J."/>
            <person name="Nakamura S."/>
        </authorList>
    </citation>
    <scope>NUCLEOTIDE SEQUENCE [LARGE SCALE GENOMIC DNA]</scope>
    <source>
        <strain evidence="2 3">JCM 12603</strain>
    </source>
</reference>
<dbReference type="EMBL" id="AP022570">
    <property type="protein sequence ID" value="BBX53618.1"/>
    <property type="molecule type" value="Genomic_DNA"/>
</dbReference>
<dbReference type="AlphaFoldDB" id="A0A6N4VHM4"/>
<dbReference type="SUPFAM" id="SSF52096">
    <property type="entry name" value="ClpP/crotonase"/>
    <property type="match status" value="1"/>
</dbReference>
<name>A0A6N4VHM4_9MYCO</name>
<dbReference type="Proteomes" id="UP000466785">
    <property type="component" value="Chromosome"/>
</dbReference>
<dbReference type="InterPro" id="IPR029045">
    <property type="entry name" value="ClpP/crotonase-like_dom_sf"/>
</dbReference>
<proteinExistence type="inferred from homology"/>